<name>A0A4U6UH34_SETVI</name>
<proteinExistence type="predicted"/>
<dbReference type="AlphaFoldDB" id="A0A4U6UH34"/>
<dbReference type="EMBL" id="CM016556">
    <property type="protein sequence ID" value="TKW13049.1"/>
    <property type="molecule type" value="Genomic_DNA"/>
</dbReference>
<feature type="region of interest" description="Disordered" evidence="1">
    <location>
        <begin position="1"/>
        <end position="41"/>
    </location>
</feature>
<gene>
    <name evidence="2" type="ORF">SEVIR_5G074700v2</name>
</gene>
<evidence type="ECO:0000313" key="3">
    <source>
        <dbReference type="Proteomes" id="UP000298652"/>
    </source>
</evidence>
<protein>
    <submittedName>
        <fullName evidence="2">Uncharacterized protein</fullName>
    </submittedName>
</protein>
<dbReference type="Proteomes" id="UP000298652">
    <property type="component" value="Chromosome 5"/>
</dbReference>
<dbReference type="PANTHER" id="PTHR37181">
    <property type="entry name" value="F6A14.6 PROTEIN"/>
    <property type="match status" value="1"/>
</dbReference>
<evidence type="ECO:0000256" key="1">
    <source>
        <dbReference type="SAM" id="MobiDB-lite"/>
    </source>
</evidence>
<sequence length="465" mass="48887">MAQPNKGRATRKVRNAEQPNTATPKKPKAHTSRTAHPVNQPFPLQITSPPFLFSCPPKTLTPPILSLVGAGTMTLLAAITNPAAGASTGTGAGAHPIVLTPGAAPPPPTSSALPTPIPPSAWSLAPADPALPNAASFLAASLTSCSTLPRLRTLLASFFATLAQSLSLPPPPPALPAAIRALAPYFPAAIASLVASKAASLGEHDVLLALAECRLLPHPPADLISTLSDNDRADLVCAVLRQAADLRSSEILAALRFFLSPASEKAYDATMVVKSRWKDAAVLAVNKCREKGAGKRKKVDAAARLAALLLMMGHDGFSSPEVCLHYLFASGNVDSMVLGAAVAELDGGEVVRLMRYLNKWIGKYLKFPDAQACPEAMGMLGLEQCDSVPSFGAVARALGVLLDNHFSHLVLNADVREELRAAEVTVRELAVEAESSGPILDLLRRLQQDKSKHVVVAGLLDLHRK</sequence>
<accession>A0A4U6UH34</accession>
<organism evidence="2 3">
    <name type="scientific">Setaria viridis</name>
    <name type="common">Green bristlegrass</name>
    <name type="synonym">Setaria italica subsp. viridis</name>
    <dbReference type="NCBI Taxonomy" id="4556"/>
    <lineage>
        <taxon>Eukaryota</taxon>
        <taxon>Viridiplantae</taxon>
        <taxon>Streptophyta</taxon>
        <taxon>Embryophyta</taxon>
        <taxon>Tracheophyta</taxon>
        <taxon>Spermatophyta</taxon>
        <taxon>Magnoliopsida</taxon>
        <taxon>Liliopsida</taxon>
        <taxon>Poales</taxon>
        <taxon>Poaceae</taxon>
        <taxon>PACMAD clade</taxon>
        <taxon>Panicoideae</taxon>
        <taxon>Panicodae</taxon>
        <taxon>Paniceae</taxon>
        <taxon>Cenchrinae</taxon>
        <taxon>Setaria</taxon>
    </lineage>
</organism>
<reference evidence="2" key="1">
    <citation type="submission" date="2019-03" db="EMBL/GenBank/DDBJ databases">
        <title>WGS assembly of Setaria viridis.</title>
        <authorList>
            <person name="Huang P."/>
            <person name="Jenkins J."/>
            <person name="Grimwood J."/>
            <person name="Barry K."/>
            <person name="Healey A."/>
            <person name="Mamidi S."/>
            <person name="Sreedasyam A."/>
            <person name="Shu S."/>
            <person name="Feldman M."/>
            <person name="Wu J."/>
            <person name="Yu Y."/>
            <person name="Chen C."/>
            <person name="Johnson J."/>
            <person name="Rokhsar D."/>
            <person name="Baxter I."/>
            <person name="Schmutz J."/>
            <person name="Brutnell T."/>
            <person name="Kellogg E."/>
        </authorList>
    </citation>
    <scope>NUCLEOTIDE SEQUENCE [LARGE SCALE GENOMIC DNA]</scope>
</reference>
<evidence type="ECO:0000313" key="2">
    <source>
        <dbReference type="EMBL" id="TKW13049.1"/>
    </source>
</evidence>
<dbReference type="PANTHER" id="PTHR37181:SF1">
    <property type="entry name" value="F6A14.6 PROTEIN"/>
    <property type="match status" value="1"/>
</dbReference>
<keyword evidence="3" id="KW-1185">Reference proteome</keyword>
<dbReference type="Gramene" id="TKW13049">
    <property type="protein sequence ID" value="TKW13049"/>
    <property type="gene ID" value="SEVIR_5G074700v2"/>
</dbReference>
<dbReference type="OMA" id="YEMFPQA"/>